<dbReference type="InterPro" id="IPR001466">
    <property type="entry name" value="Beta-lactam-related"/>
</dbReference>
<dbReference type="Proteomes" id="UP001589693">
    <property type="component" value="Unassembled WGS sequence"/>
</dbReference>
<dbReference type="EMBL" id="JBHLZU010000008">
    <property type="protein sequence ID" value="MFB9904251.1"/>
    <property type="molecule type" value="Genomic_DNA"/>
</dbReference>
<comment type="caution">
    <text evidence="3">The sequence shown here is derived from an EMBL/GenBank/DDBJ whole genome shotgun (WGS) entry which is preliminary data.</text>
</comment>
<feature type="region of interest" description="Disordered" evidence="1">
    <location>
        <begin position="128"/>
        <end position="201"/>
    </location>
</feature>
<reference evidence="3 4" key="1">
    <citation type="submission" date="2024-09" db="EMBL/GenBank/DDBJ databases">
        <authorList>
            <person name="Sun Q."/>
            <person name="Mori K."/>
        </authorList>
    </citation>
    <scope>NUCLEOTIDE SEQUENCE [LARGE SCALE GENOMIC DNA]</scope>
    <source>
        <strain evidence="3 4">TBRC 7907</strain>
    </source>
</reference>
<organism evidence="3 4">
    <name type="scientific">Allokutzneria oryzae</name>
    <dbReference type="NCBI Taxonomy" id="1378989"/>
    <lineage>
        <taxon>Bacteria</taxon>
        <taxon>Bacillati</taxon>
        <taxon>Actinomycetota</taxon>
        <taxon>Actinomycetes</taxon>
        <taxon>Pseudonocardiales</taxon>
        <taxon>Pseudonocardiaceae</taxon>
        <taxon>Allokutzneria</taxon>
    </lineage>
</organism>
<keyword evidence="4" id="KW-1185">Reference proteome</keyword>
<dbReference type="InterPro" id="IPR012338">
    <property type="entry name" value="Beta-lactam/transpept-like"/>
</dbReference>
<evidence type="ECO:0000313" key="3">
    <source>
        <dbReference type="EMBL" id="MFB9904251.1"/>
    </source>
</evidence>
<evidence type="ECO:0000259" key="2">
    <source>
        <dbReference type="Pfam" id="PF00144"/>
    </source>
</evidence>
<dbReference type="InterPro" id="IPR050789">
    <property type="entry name" value="Diverse_Enzym_Activities"/>
</dbReference>
<dbReference type="Gene3D" id="3.40.710.10">
    <property type="entry name" value="DD-peptidase/beta-lactamase superfamily"/>
    <property type="match status" value="1"/>
</dbReference>
<dbReference type="SUPFAM" id="SSF56601">
    <property type="entry name" value="beta-lactamase/transpeptidase-like"/>
    <property type="match status" value="1"/>
</dbReference>
<sequence length="201" mass="21011">MVAEGKLALADPVEKWLPGKVPGGKAITVRMLLNHTSGLADYTADPAVVPSIVGKGPRGWTSAELLAVGVKHDPLFAPGTKWDYINANYAAIGAVLERVSGTGLADLVRDRIARPLYLAPSTRRTPLGAGGMFAGTSQTRSTCRRRAGGVQGLRRAAPRRSRRRLRQRPVVGRSGRGGGVDGAGLGAVPHGADVGQAAPRR</sequence>
<feature type="compositionally biased region" description="Gly residues" evidence="1">
    <location>
        <begin position="174"/>
        <end position="185"/>
    </location>
</feature>
<accession>A0ABV5ZTN1</accession>
<dbReference type="GO" id="GO:0016787">
    <property type="term" value="F:hydrolase activity"/>
    <property type="evidence" value="ECO:0007669"/>
    <property type="project" value="UniProtKB-KW"/>
</dbReference>
<protein>
    <submittedName>
        <fullName evidence="3">Serine hydrolase domain-containing protein</fullName>
        <ecNumber evidence="3">3.-.-.-</ecNumber>
    </submittedName>
</protein>
<evidence type="ECO:0000313" key="4">
    <source>
        <dbReference type="Proteomes" id="UP001589693"/>
    </source>
</evidence>
<keyword evidence="3" id="KW-0378">Hydrolase</keyword>
<dbReference type="Pfam" id="PF00144">
    <property type="entry name" value="Beta-lactamase"/>
    <property type="match status" value="1"/>
</dbReference>
<dbReference type="EC" id="3.-.-.-" evidence="3"/>
<feature type="domain" description="Beta-lactamase-related" evidence="2">
    <location>
        <begin position="2"/>
        <end position="119"/>
    </location>
</feature>
<gene>
    <name evidence="3" type="ORF">ACFFQA_09900</name>
</gene>
<feature type="compositionally biased region" description="Basic residues" evidence="1">
    <location>
        <begin position="156"/>
        <end position="167"/>
    </location>
</feature>
<name>A0ABV5ZTN1_9PSEU</name>
<evidence type="ECO:0000256" key="1">
    <source>
        <dbReference type="SAM" id="MobiDB-lite"/>
    </source>
</evidence>
<dbReference type="RefSeq" id="WP_377851456.1">
    <property type="nucleotide sequence ID" value="NZ_JBHLZU010000008.1"/>
</dbReference>
<dbReference type="PANTHER" id="PTHR43283">
    <property type="entry name" value="BETA-LACTAMASE-RELATED"/>
    <property type="match status" value="1"/>
</dbReference>
<proteinExistence type="predicted"/>